<dbReference type="InterPro" id="IPR010730">
    <property type="entry name" value="HET"/>
</dbReference>
<dbReference type="Proteomes" id="UP001430584">
    <property type="component" value="Unassembled WGS sequence"/>
</dbReference>
<keyword evidence="3" id="KW-1185">Reference proteome</keyword>
<dbReference type="RefSeq" id="XP_066637965.1">
    <property type="nucleotide sequence ID" value="XM_066772686.1"/>
</dbReference>
<gene>
    <name evidence="2" type="ORF">SLS55_001190</name>
</gene>
<dbReference type="Pfam" id="PF06985">
    <property type="entry name" value="HET"/>
    <property type="match status" value="1"/>
</dbReference>
<reference evidence="2 3" key="1">
    <citation type="submission" date="2024-02" db="EMBL/GenBank/DDBJ databases">
        <title>De novo assembly and annotation of 12 fungi associated with fruit tree decline syndrome in Ontario, Canada.</title>
        <authorList>
            <person name="Sulman M."/>
            <person name="Ellouze W."/>
            <person name="Ilyukhin E."/>
        </authorList>
    </citation>
    <scope>NUCLEOTIDE SEQUENCE [LARGE SCALE GENOMIC DNA]</scope>
    <source>
        <strain evidence="2 3">FDS-637</strain>
    </source>
</reference>
<accession>A0ABR3CYX3</accession>
<proteinExistence type="predicted"/>
<sequence>MTSRNLRLTQQGILQDCADDWRAESAMMRHIYLRGALNLAASAASSDHEGLSFPRNPHITRHIRVSITWDAPDLLAHKPPGAYYLFNGDIWDREVESAPLNARGWVLQERLLAPRILHFGCNQLYWQCNTIFHSEMFPRDLRTKNLGPHVPRVSSNFMRCFRALQQERSRLGTDECRSNEPYARWSELVNAYSATALTRGQDKLIAVQALAETMRDATGDAYVAGLWRSRIVDDVLWRTDVDALLPLGSAWIRRPRPWRAPSWSWASLDCQVEARSAWHYSAARGDDDGGKRLVREMVPEVEGFDGLETGQLSDARLRVEGLLYRTTQSLPLRVLESPLSLYRAAEDATPWSMKVVLDEWGAEYADANNYVVPTGTLIFPVGSPIAGSVEGLLLEPMPGARGHFKRTAYFEVDILLYGGDDILEGIGALENASGLGLAEGVDGKGRTLYRFTLV</sequence>
<evidence type="ECO:0000313" key="3">
    <source>
        <dbReference type="Proteomes" id="UP001430584"/>
    </source>
</evidence>
<dbReference type="PANTHER" id="PTHR33112">
    <property type="entry name" value="DOMAIN PROTEIN, PUTATIVE-RELATED"/>
    <property type="match status" value="1"/>
</dbReference>
<dbReference type="PANTHER" id="PTHR33112:SF16">
    <property type="entry name" value="HETEROKARYON INCOMPATIBILITY DOMAIN-CONTAINING PROTEIN"/>
    <property type="match status" value="1"/>
</dbReference>
<organism evidence="2 3">
    <name type="scientific">Diplodia seriata</name>
    <dbReference type="NCBI Taxonomy" id="420778"/>
    <lineage>
        <taxon>Eukaryota</taxon>
        <taxon>Fungi</taxon>
        <taxon>Dikarya</taxon>
        <taxon>Ascomycota</taxon>
        <taxon>Pezizomycotina</taxon>
        <taxon>Dothideomycetes</taxon>
        <taxon>Dothideomycetes incertae sedis</taxon>
        <taxon>Botryosphaeriales</taxon>
        <taxon>Botryosphaeriaceae</taxon>
        <taxon>Diplodia</taxon>
    </lineage>
</organism>
<dbReference type="GeneID" id="92005275"/>
<feature type="domain" description="Heterokaryon incompatibility" evidence="1">
    <location>
        <begin position="13"/>
        <end position="109"/>
    </location>
</feature>
<protein>
    <recommendedName>
        <fullName evidence="1">Heterokaryon incompatibility domain-containing protein</fullName>
    </recommendedName>
</protein>
<dbReference type="EMBL" id="JAJVCZ030000001">
    <property type="protein sequence ID" value="KAL0265225.1"/>
    <property type="molecule type" value="Genomic_DNA"/>
</dbReference>
<comment type="caution">
    <text evidence="2">The sequence shown here is derived from an EMBL/GenBank/DDBJ whole genome shotgun (WGS) entry which is preliminary data.</text>
</comment>
<evidence type="ECO:0000313" key="2">
    <source>
        <dbReference type="EMBL" id="KAL0265225.1"/>
    </source>
</evidence>
<evidence type="ECO:0000259" key="1">
    <source>
        <dbReference type="Pfam" id="PF06985"/>
    </source>
</evidence>
<name>A0ABR3CYX3_9PEZI</name>